<accession>A0ABU6ZYF8</accession>
<comment type="caution">
    <text evidence="2">The sequence shown here is derived from an EMBL/GenBank/DDBJ whole genome shotgun (WGS) entry which is preliminary data.</text>
</comment>
<dbReference type="Proteomes" id="UP001341840">
    <property type="component" value="Unassembled WGS sequence"/>
</dbReference>
<sequence>MVRTKRVAKRTREEASSTMEPPRQDHPMADWFLSNEDFNRYQSLFAPRKVIPPRYMEPNFLIKNDFPLLQECLVRQNLVEHVKIKEVFYPNLIAAVYSTLEINFSHDELEITFKLGHETHSLDSSELVSLWKLDFSGDELRVDTTHDARGYSREAACNMFNIPFDLPKPTVGHLNIEHRLMHYLIVYVMVPRLHNHSLILEEDLEIMWRIASGHKINWTTLIASHMQRNMSGKVTKGLSYAMLWTTIFKHLNIDLNNAKKKELEYNHCIDNHVLNHMKRELNQAQVNVEEGAQEEQVMEEEPTQPPQAGPSMQDMMEVLLRIEQNQTSMASRWTRLRRIKLGCFGKLEEWKRTLSAKTKPKMMMTSF</sequence>
<dbReference type="EMBL" id="JASCZI010277851">
    <property type="protein sequence ID" value="MED6227090.1"/>
    <property type="molecule type" value="Genomic_DNA"/>
</dbReference>
<feature type="region of interest" description="Disordered" evidence="1">
    <location>
        <begin position="290"/>
        <end position="311"/>
    </location>
</feature>
<proteinExistence type="predicted"/>
<evidence type="ECO:0000313" key="3">
    <source>
        <dbReference type="Proteomes" id="UP001341840"/>
    </source>
</evidence>
<evidence type="ECO:0000313" key="2">
    <source>
        <dbReference type="EMBL" id="MED6227090.1"/>
    </source>
</evidence>
<evidence type="ECO:0000256" key="1">
    <source>
        <dbReference type="SAM" id="MobiDB-lite"/>
    </source>
</evidence>
<feature type="compositionally biased region" description="Acidic residues" evidence="1">
    <location>
        <begin position="291"/>
        <end position="302"/>
    </location>
</feature>
<feature type="region of interest" description="Disordered" evidence="1">
    <location>
        <begin position="1"/>
        <end position="28"/>
    </location>
</feature>
<protein>
    <submittedName>
        <fullName evidence="2">Uncharacterized protein</fullName>
    </submittedName>
</protein>
<feature type="non-terminal residue" evidence="2">
    <location>
        <position position="367"/>
    </location>
</feature>
<organism evidence="2 3">
    <name type="scientific">Stylosanthes scabra</name>
    <dbReference type="NCBI Taxonomy" id="79078"/>
    <lineage>
        <taxon>Eukaryota</taxon>
        <taxon>Viridiplantae</taxon>
        <taxon>Streptophyta</taxon>
        <taxon>Embryophyta</taxon>
        <taxon>Tracheophyta</taxon>
        <taxon>Spermatophyta</taxon>
        <taxon>Magnoliopsida</taxon>
        <taxon>eudicotyledons</taxon>
        <taxon>Gunneridae</taxon>
        <taxon>Pentapetalae</taxon>
        <taxon>rosids</taxon>
        <taxon>fabids</taxon>
        <taxon>Fabales</taxon>
        <taxon>Fabaceae</taxon>
        <taxon>Papilionoideae</taxon>
        <taxon>50 kb inversion clade</taxon>
        <taxon>dalbergioids sensu lato</taxon>
        <taxon>Dalbergieae</taxon>
        <taxon>Pterocarpus clade</taxon>
        <taxon>Stylosanthes</taxon>
    </lineage>
</organism>
<reference evidence="2 3" key="1">
    <citation type="journal article" date="2023" name="Plants (Basel)">
        <title>Bridging the Gap: Combining Genomics and Transcriptomics Approaches to Understand Stylosanthes scabra, an Orphan Legume from the Brazilian Caatinga.</title>
        <authorList>
            <person name="Ferreira-Neto J.R.C."/>
            <person name="da Silva M.D."/>
            <person name="Binneck E."/>
            <person name="de Melo N.F."/>
            <person name="da Silva R.H."/>
            <person name="de Melo A.L.T.M."/>
            <person name="Pandolfi V."/>
            <person name="Bustamante F.O."/>
            <person name="Brasileiro-Vidal A.C."/>
            <person name="Benko-Iseppon A.M."/>
        </authorList>
    </citation>
    <scope>NUCLEOTIDE SEQUENCE [LARGE SCALE GENOMIC DNA]</scope>
    <source>
        <tissue evidence="2">Leaves</tissue>
    </source>
</reference>
<gene>
    <name evidence="2" type="ORF">PIB30_110047</name>
</gene>
<name>A0ABU6ZYF8_9FABA</name>
<keyword evidence="3" id="KW-1185">Reference proteome</keyword>